<evidence type="ECO:0000313" key="5">
    <source>
        <dbReference type="Proteomes" id="UP001431209"/>
    </source>
</evidence>
<dbReference type="PROSITE" id="PS00018">
    <property type="entry name" value="EF_HAND_1"/>
    <property type="match status" value="3"/>
</dbReference>
<dbReference type="SMART" id="SM00054">
    <property type="entry name" value="EFh"/>
    <property type="match status" value="4"/>
</dbReference>
<evidence type="ECO:0000313" key="4">
    <source>
        <dbReference type="EMBL" id="KAL0483759.1"/>
    </source>
</evidence>
<feature type="domain" description="EF-hand" evidence="3">
    <location>
        <begin position="103"/>
        <end position="135"/>
    </location>
</feature>
<organism evidence="4 5">
    <name type="scientific">Acrasis kona</name>
    <dbReference type="NCBI Taxonomy" id="1008807"/>
    <lineage>
        <taxon>Eukaryota</taxon>
        <taxon>Discoba</taxon>
        <taxon>Heterolobosea</taxon>
        <taxon>Tetramitia</taxon>
        <taxon>Eutetramitia</taxon>
        <taxon>Acrasidae</taxon>
        <taxon>Acrasis</taxon>
    </lineage>
</organism>
<evidence type="ECO:0000259" key="3">
    <source>
        <dbReference type="PROSITE" id="PS50222"/>
    </source>
</evidence>
<dbReference type="InterPro" id="IPR011992">
    <property type="entry name" value="EF-hand-dom_pair"/>
</dbReference>
<dbReference type="PROSITE" id="PS50222">
    <property type="entry name" value="EF_HAND_2"/>
    <property type="match status" value="3"/>
</dbReference>
<protein>
    <submittedName>
        <fullName evidence="4">Calmodulin CALM</fullName>
    </submittedName>
</protein>
<reference evidence="4 5" key="1">
    <citation type="submission" date="2024-03" db="EMBL/GenBank/DDBJ databases">
        <title>The Acrasis kona genome and developmental transcriptomes reveal deep origins of eukaryotic multicellular pathways.</title>
        <authorList>
            <person name="Sheikh S."/>
            <person name="Fu C.-J."/>
            <person name="Brown M.W."/>
            <person name="Baldauf S.L."/>
        </authorList>
    </citation>
    <scope>NUCLEOTIDE SEQUENCE [LARGE SCALE GENOMIC DNA]</scope>
    <source>
        <strain evidence="4 5">ATCC MYA-3509</strain>
    </source>
</reference>
<dbReference type="SUPFAM" id="SSF47473">
    <property type="entry name" value="EF-hand"/>
    <property type="match status" value="1"/>
</dbReference>
<keyword evidence="2" id="KW-0106">Calcium</keyword>
<dbReference type="Gene3D" id="1.10.238.10">
    <property type="entry name" value="EF-hand"/>
    <property type="match status" value="2"/>
</dbReference>
<dbReference type="Proteomes" id="UP001431209">
    <property type="component" value="Unassembled WGS sequence"/>
</dbReference>
<dbReference type="InterPro" id="IPR002048">
    <property type="entry name" value="EF_hand_dom"/>
</dbReference>
<keyword evidence="5" id="KW-1185">Reference proteome</keyword>
<gene>
    <name evidence="4" type="ORF">AKO1_013938</name>
</gene>
<dbReference type="Pfam" id="PF13499">
    <property type="entry name" value="EF-hand_7"/>
    <property type="match status" value="2"/>
</dbReference>
<keyword evidence="1" id="KW-0677">Repeat</keyword>
<dbReference type="InterPro" id="IPR050145">
    <property type="entry name" value="Centrin_CML-like"/>
</dbReference>
<comment type="caution">
    <text evidence="4">The sequence shown here is derived from an EMBL/GenBank/DDBJ whole genome shotgun (WGS) entry which is preliminary data.</text>
</comment>
<dbReference type="GO" id="GO:0005509">
    <property type="term" value="F:calcium ion binding"/>
    <property type="evidence" value="ECO:0007669"/>
    <property type="project" value="InterPro"/>
</dbReference>
<feature type="domain" description="EF-hand" evidence="3">
    <location>
        <begin position="67"/>
        <end position="102"/>
    </location>
</feature>
<dbReference type="AlphaFoldDB" id="A0AAW2Z2Y2"/>
<name>A0AAW2Z2Y2_9EUKA</name>
<feature type="domain" description="EF-hand" evidence="3">
    <location>
        <begin position="1"/>
        <end position="34"/>
    </location>
</feature>
<dbReference type="PANTHER" id="PTHR23050">
    <property type="entry name" value="CALCIUM BINDING PROTEIN"/>
    <property type="match status" value="1"/>
</dbReference>
<sequence length="135" mass="16043">MDGLKFFFTRYDRDCDGYLSLSELRDFLDDNLFECQIGSEHAERIMTENDVDLDRKLDFDDFSFLLYAEKKTINLFYDCDENHDGFVDLEELKTGFQKLGEDYEDDIIEEIIYESDRDGDGKLNYPEFRSMLNSI</sequence>
<dbReference type="CDD" id="cd00051">
    <property type="entry name" value="EFh"/>
    <property type="match status" value="1"/>
</dbReference>
<dbReference type="InterPro" id="IPR018247">
    <property type="entry name" value="EF_Hand_1_Ca_BS"/>
</dbReference>
<evidence type="ECO:0000256" key="1">
    <source>
        <dbReference type="ARBA" id="ARBA00022737"/>
    </source>
</evidence>
<evidence type="ECO:0000256" key="2">
    <source>
        <dbReference type="ARBA" id="ARBA00022837"/>
    </source>
</evidence>
<accession>A0AAW2Z2Y2</accession>
<dbReference type="EMBL" id="JAOPGA020000991">
    <property type="protein sequence ID" value="KAL0483759.1"/>
    <property type="molecule type" value="Genomic_DNA"/>
</dbReference>
<proteinExistence type="predicted"/>